<feature type="domain" description="AB hydrolase-1" evidence="1">
    <location>
        <begin position="15"/>
        <end position="205"/>
    </location>
</feature>
<evidence type="ECO:0000259" key="1">
    <source>
        <dbReference type="Pfam" id="PF12697"/>
    </source>
</evidence>
<dbReference type="InterPro" id="IPR029058">
    <property type="entry name" value="AB_hydrolase_fold"/>
</dbReference>
<organism evidence="2 3">
    <name type="scientific">Pseudonocardia eucalypti</name>
    <dbReference type="NCBI Taxonomy" id="648755"/>
    <lineage>
        <taxon>Bacteria</taxon>
        <taxon>Bacillati</taxon>
        <taxon>Actinomycetota</taxon>
        <taxon>Actinomycetes</taxon>
        <taxon>Pseudonocardiales</taxon>
        <taxon>Pseudonocardiaceae</taxon>
        <taxon>Pseudonocardia</taxon>
    </lineage>
</organism>
<sequence>MGRAPVPHTASEDGIRAFGIQSLKRVFERLEVRRPHVAGCGLGGMLAVGAATTGIVSSATALSPTGFWTPGQRWWVITHLRMFRAAARLALATDPPLAEISFVRNLIISRLCVRPKRMDLAEALANLAAMRDTPAFSEAMASARQFQWKSEPKPVVPLTVAWGAQDKMISPSQMVNARLRLPAADFARLPGCGHLSMIDDPEMVAWVILRNCARGEDRLTTHPPLS</sequence>
<accession>A0ABP9PN44</accession>
<dbReference type="InterPro" id="IPR000073">
    <property type="entry name" value="AB_hydrolase_1"/>
</dbReference>
<evidence type="ECO:0000313" key="2">
    <source>
        <dbReference type="EMBL" id="GAA5149329.1"/>
    </source>
</evidence>
<protein>
    <recommendedName>
        <fullName evidence="1">AB hydrolase-1 domain-containing protein</fullName>
    </recommendedName>
</protein>
<dbReference type="Gene3D" id="3.40.50.1820">
    <property type="entry name" value="alpha/beta hydrolase"/>
    <property type="match status" value="1"/>
</dbReference>
<name>A0ABP9PN44_9PSEU</name>
<reference evidence="3" key="1">
    <citation type="journal article" date="2019" name="Int. J. Syst. Evol. Microbiol.">
        <title>The Global Catalogue of Microorganisms (GCM) 10K type strain sequencing project: providing services to taxonomists for standard genome sequencing and annotation.</title>
        <authorList>
            <consortium name="The Broad Institute Genomics Platform"/>
            <consortium name="The Broad Institute Genome Sequencing Center for Infectious Disease"/>
            <person name="Wu L."/>
            <person name="Ma J."/>
        </authorList>
    </citation>
    <scope>NUCLEOTIDE SEQUENCE [LARGE SCALE GENOMIC DNA]</scope>
    <source>
        <strain evidence="3">JCM 18303</strain>
    </source>
</reference>
<proteinExistence type="predicted"/>
<dbReference type="EMBL" id="BAABJP010000004">
    <property type="protein sequence ID" value="GAA5149329.1"/>
    <property type="molecule type" value="Genomic_DNA"/>
</dbReference>
<gene>
    <name evidence="2" type="ORF">GCM10023321_13010</name>
</gene>
<dbReference type="Pfam" id="PF12697">
    <property type="entry name" value="Abhydrolase_6"/>
    <property type="match status" value="1"/>
</dbReference>
<dbReference type="SUPFAM" id="SSF53474">
    <property type="entry name" value="alpha/beta-Hydrolases"/>
    <property type="match status" value="1"/>
</dbReference>
<evidence type="ECO:0000313" key="3">
    <source>
        <dbReference type="Proteomes" id="UP001428817"/>
    </source>
</evidence>
<dbReference type="Proteomes" id="UP001428817">
    <property type="component" value="Unassembled WGS sequence"/>
</dbReference>
<keyword evidence="3" id="KW-1185">Reference proteome</keyword>
<comment type="caution">
    <text evidence="2">The sequence shown here is derived from an EMBL/GenBank/DDBJ whole genome shotgun (WGS) entry which is preliminary data.</text>
</comment>